<evidence type="ECO:0000256" key="2">
    <source>
        <dbReference type="ARBA" id="ARBA00023125"/>
    </source>
</evidence>
<dbReference type="RefSeq" id="WP_039680381.1">
    <property type="nucleotide sequence ID" value="NZ_JAWGXO010000009.1"/>
</dbReference>
<comment type="similarity">
    <text evidence="4">Belongs to the WhiA family.</text>
</comment>
<dbReference type="GO" id="GO:0043937">
    <property type="term" value="P:regulation of sporulation"/>
    <property type="evidence" value="ECO:0007669"/>
    <property type="project" value="InterPro"/>
</dbReference>
<evidence type="ECO:0000313" key="7">
    <source>
        <dbReference type="Proteomes" id="UP000031189"/>
    </source>
</evidence>
<reference evidence="6 7" key="1">
    <citation type="submission" date="2014-12" db="EMBL/GenBank/DDBJ databases">
        <title>Draft genome sequence of Terrisporobacter sp. 08-306576, isolated from the blood culture of a bacteremia patient.</title>
        <authorList>
            <person name="Lund L.C."/>
            <person name="Sydenham T.V."/>
            <person name="Hogh S.V."/>
            <person name="Skov M.N."/>
            <person name="Kemp M."/>
            <person name="Justesen U.S."/>
        </authorList>
    </citation>
    <scope>NUCLEOTIDE SEQUENCE [LARGE SCALE GENOMIC DNA]</scope>
    <source>
        <strain evidence="6 7">08-306576</strain>
    </source>
</reference>
<keyword evidence="2 4" id="KW-0238">DNA-binding</keyword>
<dbReference type="OrthoDB" id="401278at2"/>
<dbReference type="Proteomes" id="UP000031189">
    <property type="component" value="Unassembled WGS sequence"/>
</dbReference>
<dbReference type="SUPFAM" id="SSF55608">
    <property type="entry name" value="Homing endonucleases"/>
    <property type="match status" value="1"/>
</dbReference>
<dbReference type="PROSITE" id="PS50819">
    <property type="entry name" value="INTEIN_ENDONUCLEASE"/>
    <property type="match status" value="1"/>
</dbReference>
<dbReference type="Gene3D" id="3.10.28.10">
    <property type="entry name" value="Homing endonucleases"/>
    <property type="match status" value="1"/>
</dbReference>
<keyword evidence="1 4" id="KW-0132">Cell division</keyword>
<gene>
    <name evidence="4" type="primary">whiA</name>
    <name evidence="6" type="ORF">QX51_13275</name>
</gene>
<dbReference type="InterPro" id="IPR027434">
    <property type="entry name" value="Homing_endonucl"/>
</dbReference>
<dbReference type="GO" id="GO:0051301">
    <property type="term" value="P:cell division"/>
    <property type="evidence" value="ECO:0007669"/>
    <property type="project" value="UniProtKB-UniRule"/>
</dbReference>
<comment type="function">
    <text evidence="4">Involved in cell division and chromosome segregation.</text>
</comment>
<dbReference type="InterPro" id="IPR039518">
    <property type="entry name" value="WhiA_LAGLIDADG_dom"/>
</dbReference>
<feature type="domain" description="DOD-type homing endonuclease" evidence="5">
    <location>
        <begin position="103"/>
        <end position="175"/>
    </location>
</feature>
<dbReference type="HAMAP" id="MF_01420">
    <property type="entry name" value="HTH_type_WhiA"/>
    <property type="match status" value="1"/>
</dbReference>
<dbReference type="EMBL" id="JWHR01000112">
    <property type="protein sequence ID" value="KHS56413.1"/>
    <property type="molecule type" value="Genomic_DNA"/>
</dbReference>
<sequence length="324" mass="36404">MSFSTETKNELARVIPESLCCKKAELSGIAKLAGSIQIAGYKKINLKISTELNSVARKVFKALKTDFNINTSIVVNKNQMLKRNNSYVLTVKSDMGSEELMKTLGLLEKDEDFLPCHTVPSWVYEDEECKKAFIRGAFLGGGSISDPEKNYHLEFVTSNEEFAESLMNLINSLGLNSKIVCRKNSYVVYLKESEQISDLLSLIGGFQALLSLQNTKILKQMRNDVNRIVNCETANLSKTVNAAVRQVENIKLIQKKMGISRLPESLQQIALLRVENEDLTLKELGELLNPPISKSGVNHRLKKIEDIANELRNKEFDSENNNEN</sequence>
<evidence type="ECO:0000256" key="4">
    <source>
        <dbReference type="HAMAP-Rule" id="MF_01420"/>
    </source>
</evidence>
<name>A0A0B3VUA2_9FIRM</name>
<protein>
    <recommendedName>
        <fullName evidence="4">Probable cell division protein WhiA</fullName>
    </recommendedName>
</protein>
<evidence type="ECO:0000259" key="5">
    <source>
        <dbReference type="PROSITE" id="PS50819"/>
    </source>
</evidence>
<dbReference type="PANTHER" id="PTHR37307:SF1">
    <property type="entry name" value="CELL DIVISION PROTEIN WHIA-RELATED"/>
    <property type="match status" value="1"/>
</dbReference>
<keyword evidence="3 4" id="KW-0131">Cell cycle</keyword>
<dbReference type="PANTHER" id="PTHR37307">
    <property type="entry name" value="CELL DIVISION PROTEIN WHIA-RELATED"/>
    <property type="match status" value="1"/>
</dbReference>
<dbReference type="GO" id="GO:0004519">
    <property type="term" value="F:endonuclease activity"/>
    <property type="evidence" value="ECO:0007669"/>
    <property type="project" value="InterPro"/>
</dbReference>
<dbReference type="STRING" id="1577792.QX51_13275"/>
<evidence type="ECO:0000313" key="6">
    <source>
        <dbReference type="EMBL" id="KHS56413.1"/>
    </source>
</evidence>
<evidence type="ECO:0000256" key="1">
    <source>
        <dbReference type="ARBA" id="ARBA00022618"/>
    </source>
</evidence>
<dbReference type="Pfam" id="PF02650">
    <property type="entry name" value="HTH_WhiA"/>
    <property type="match status" value="1"/>
</dbReference>
<dbReference type="InterPro" id="IPR004042">
    <property type="entry name" value="Intein_endonuc_central"/>
</dbReference>
<dbReference type="InterPro" id="IPR023054">
    <property type="entry name" value="Sporulation_regulator_WhiA_C"/>
</dbReference>
<proteinExistence type="inferred from homology"/>
<dbReference type="Pfam" id="PF14527">
    <property type="entry name" value="LAGLIDADG_WhiA"/>
    <property type="match status" value="1"/>
</dbReference>
<dbReference type="NCBIfam" id="TIGR00647">
    <property type="entry name" value="DNA_bind_WhiA"/>
    <property type="match status" value="1"/>
</dbReference>
<dbReference type="InterPro" id="IPR003802">
    <property type="entry name" value="Sporulation_regulator_WhiA"/>
</dbReference>
<dbReference type="InterPro" id="IPR018478">
    <property type="entry name" value="Sporu_reg_WhiA_N_dom"/>
</dbReference>
<accession>A0A0B3VUA2</accession>
<comment type="caution">
    <text evidence="6">The sequence shown here is derived from an EMBL/GenBank/DDBJ whole genome shotgun (WGS) entry which is preliminary data.</text>
</comment>
<dbReference type="GO" id="GO:0003677">
    <property type="term" value="F:DNA binding"/>
    <property type="evidence" value="ECO:0007669"/>
    <property type="project" value="UniProtKB-UniRule"/>
</dbReference>
<keyword evidence="7" id="KW-1185">Reference proteome</keyword>
<dbReference type="Pfam" id="PF10298">
    <property type="entry name" value="WhiA_N"/>
    <property type="match status" value="1"/>
</dbReference>
<dbReference type="AlphaFoldDB" id="A0A0B3VUA2"/>
<organism evidence="6 7">
    <name type="scientific">Terrisporobacter othiniensis</name>
    <dbReference type="NCBI Taxonomy" id="1577792"/>
    <lineage>
        <taxon>Bacteria</taxon>
        <taxon>Bacillati</taxon>
        <taxon>Bacillota</taxon>
        <taxon>Clostridia</taxon>
        <taxon>Peptostreptococcales</taxon>
        <taxon>Peptostreptococcaceae</taxon>
        <taxon>Terrisporobacter</taxon>
    </lineage>
</organism>
<evidence type="ECO:0000256" key="3">
    <source>
        <dbReference type="ARBA" id="ARBA00023306"/>
    </source>
</evidence>